<evidence type="ECO:0000256" key="1">
    <source>
        <dbReference type="SAM" id="MobiDB-lite"/>
    </source>
</evidence>
<organism evidence="2 3">
    <name type="scientific">Streptomyces spororaveus</name>
    <dbReference type="NCBI Taxonomy" id="284039"/>
    <lineage>
        <taxon>Bacteria</taxon>
        <taxon>Bacillati</taxon>
        <taxon>Actinomycetota</taxon>
        <taxon>Actinomycetes</taxon>
        <taxon>Kitasatosporales</taxon>
        <taxon>Streptomycetaceae</taxon>
        <taxon>Streptomyces</taxon>
    </lineage>
</organism>
<sequence length="63" mass="6825">MNTRGFHDEPADRYDLVHTDGDASTTRQGRALDSLLTAAPGPCPSRTPPSTPWSAPTTLCRTR</sequence>
<proteinExistence type="predicted"/>
<gene>
    <name evidence="2" type="ORF">Sspor_63290</name>
</gene>
<evidence type="ECO:0000313" key="2">
    <source>
        <dbReference type="EMBL" id="GHI80768.1"/>
    </source>
</evidence>
<feature type="compositionally biased region" description="Pro residues" evidence="1">
    <location>
        <begin position="41"/>
        <end position="51"/>
    </location>
</feature>
<dbReference type="RefSeq" id="WP_237404110.1">
    <property type="nucleotide sequence ID" value="NZ_BAAATO010000012.1"/>
</dbReference>
<feature type="region of interest" description="Disordered" evidence="1">
    <location>
        <begin position="1"/>
        <end position="63"/>
    </location>
</feature>
<keyword evidence="3" id="KW-1185">Reference proteome</keyword>
<reference evidence="3" key="1">
    <citation type="submission" date="2023-07" db="EMBL/GenBank/DDBJ databases">
        <title>Whole genome shotgun sequence of Streptomyces spororaveus NBRC 15456.</title>
        <authorList>
            <person name="Komaki H."/>
            <person name="Tamura T."/>
        </authorList>
    </citation>
    <scope>NUCLEOTIDE SEQUENCE [LARGE SCALE GENOMIC DNA]</scope>
    <source>
        <strain evidence="3">NBRC 15456</strain>
    </source>
</reference>
<evidence type="ECO:0000313" key="3">
    <source>
        <dbReference type="Proteomes" id="UP000608522"/>
    </source>
</evidence>
<comment type="caution">
    <text evidence="2">The sequence shown here is derived from an EMBL/GenBank/DDBJ whole genome shotgun (WGS) entry which is preliminary data.</text>
</comment>
<name>A0ABQ3TK57_9ACTN</name>
<feature type="compositionally biased region" description="Basic and acidic residues" evidence="1">
    <location>
        <begin position="1"/>
        <end position="21"/>
    </location>
</feature>
<dbReference type="Proteomes" id="UP000608522">
    <property type="component" value="Unassembled WGS sequence"/>
</dbReference>
<dbReference type="EMBL" id="BNED01000005">
    <property type="protein sequence ID" value="GHI80768.1"/>
    <property type="molecule type" value="Genomic_DNA"/>
</dbReference>
<protein>
    <submittedName>
        <fullName evidence="2">Uncharacterized protein</fullName>
    </submittedName>
</protein>
<feature type="compositionally biased region" description="Low complexity" evidence="1">
    <location>
        <begin position="52"/>
        <end position="63"/>
    </location>
</feature>
<accession>A0ABQ3TK57</accession>